<sequence>MSDPKLFHLINRVSFGITPGQLQQIQQMGIETYIKTQLQPQTISYPADLNDRLNPLNTLVWQPGEVILAEKQTVEQAKTLGLDSKSMNKIKQSFNQKIMQQAKRGRLLRAFASPRQLEEVMVEFWYNHFNVFAAKDNFTRQFFSSYEQHAIRPHALGKFRQLLGATAKHPAMLVYLDNWRNTAPGSPGAKGQFQGLNENYARELLELHTLGVNGGYTQNDIIVLAKILTGWGLFQPIEKTSTKAGFYFEEARHDFSNKVFLGYSIKGSGINEGEEALNILARHPSTAQHISYKLAQNFVSDNPPESLVKKLAQTFLDSDGNITTVLQTLFKSDEFWKPNIYQTKFKTPYRYIVSIMRVVGTVTNFEPLDGILNQLGMPLYGCPSPDGYKNIQSAWLNPDAMVRRSSLSVPLSRGLLDDGKPIDAEFLASTLENNFSPQTRSVLEKTAPNLRGALILGSPEFMMY</sequence>
<comment type="caution">
    <text evidence="1">The sequence shown here is derived from an EMBL/GenBank/DDBJ whole genome shotgun (WGS) entry which is preliminary data.</text>
</comment>
<reference evidence="1 2" key="1">
    <citation type="submission" date="2020-10" db="EMBL/GenBank/DDBJ databases">
        <authorList>
            <person name="Castelo-Branco R."/>
            <person name="Eusebio N."/>
            <person name="Adriana R."/>
            <person name="Vieira A."/>
            <person name="Brugerolle De Fraissinette N."/>
            <person name="Rezende De Castro R."/>
            <person name="Schneider M.P."/>
            <person name="Vasconcelos V."/>
            <person name="Leao P.N."/>
        </authorList>
    </citation>
    <scope>NUCLEOTIDE SEQUENCE [LARGE SCALE GENOMIC DNA]</scope>
    <source>
        <strain evidence="1 2">LEGE 06226</strain>
    </source>
</reference>
<accession>A0ABR9UJ39</accession>
<keyword evidence="2" id="KW-1185">Reference proteome</keyword>
<evidence type="ECO:0000313" key="1">
    <source>
        <dbReference type="EMBL" id="MBE9146119.1"/>
    </source>
</evidence>
<evidence type="ECO:0000313" key="2">
    <source>
        <dbReference type="Proteomes" id="UP000640725"/>
    </source>
</evidence>
<dbReference type="EMBL" id="JADEWU010000082">
    <property type="protein sequence ID" value="MBE9146119.1"/>
    <property type="molecule type" value="Genomic_DNA"/>
</dbReference>
<organism evidence="1 2">
    <name type="scientific">Planktothrix mougeotii LEGE 06226</name>
    <dbReference type="NCBI Taxonomy" id="1828728"/>
    <lineage>
        <taxon>Bacteria</taxon>
        <taxon>Bacillati</taxon>
        <taxon>Cyanobacteriota</taxon>
        <taxon>Cyanophyceae</taxon>
        <taxon>Oscillatoriophycideae</taxon>
        <taxon>Oscillatoriales</taxon>
        <taxon>Microcoleaceae</taxon>
        <taxon>Planktothrix</taxon>
    </lineage>
</organism>
<proteinExistence type="predicted"/>
<protein>
    <submittedName>
        <fullName evidence="1">DUF1800 domain-containing protein</fullName>
    </submittedName>
</protein>
<gene>
    <name evidence="1" type="ORF">IQ236_23285</name>
</gene>
<dbReference type="Proteomes" id="UP000640725">
    <property type="component" value="Unassembled WGS sequence"/>
</dbReference>
<name>A0ABR9UJ39_9CYAN</name>
<dbReference type="InterPro" id="IPR014917">
    <property type="entry name" value="DUF1800"/>
</dbReference>
<dbReference type="Pfam" id="PF08811">
    <property type="entry name" value="DUF1800"/>
    <property type="match status" value="1"/>
</dbReference>
<dbReference type="RefSeq" id="WP_193871497.1">
    <property type="nucleotide sequence ID" value="NZ_JADEWU010000082.1"/>
</dbReference>